<dbReference type="GO" id="GO:0005886">
    <property type="term" value="C:plasma membrane"/>
    <property type="evidence" value="ECO:0007669"/>
    <property type="project" value="UniProtKB-SubCell"/>
</dbReference>
<feature type="transmembrane region" description="Helical" evidence="7">
    <location>
        <begin position="396"/>
        <end position="414"/>
    </location>
</feature>
<comment type="caution">
    <text evidence="10">The sequence shown here is derived from an EMBL/GenBank/DDBJ whole genome shotgun (WGS) entry which is preliminary data.</text>
</comment>
<evidence type="ECO:0000256" key="6">
    <source>
        <dbReference type="ARBA" id="ARBA00034125"/>
    </source>
</evidence>
<evidence type="ECO:0000256" key="2">
    <source>
        <dbReference type="ARBA" id="ARBA00022475"/>
    </source>
</evidence>
<feature type="domain" description="Threonine/Serine exporter ThrE" evidence="9">
    <location>
        <begin position="321"/>
        <end position="448"/>
    </location>
</feature>
<keyword evidence="4 7" id="KW-1133">Transmembrane helix</keyword>
<feature type="domain" description="Threonine/serine exporter-like N-terminal" evidence="8">
    <location>
        <begin position="54"/>
        <end position="299"/>
    </location>
</feature>
<feature type="transmembrane region" description="Helical" evidence="7">
    <location>
        <begin position="426"/>
        <end position="449"/>
    </location>
</feature>
<dbReference type="Proteomes" id="UP000004483">
    <property type="component" value="Unassembled WGS sequence"/>
</dbReference>
<evidence type="ECO:0000259" key="9">
    <source>
        <dbReference type="Pfam" id="PF12821"/>
    </source>
</evidence>
<dbReference type="PANTHER" id="PTHR34390">
    <property type="entry name" value="UPF0442 PROTEIN YJJB-RELATED"/>
    <property type="match status" value="1"/>
</dbReference>
<evidence type="ECO:0000256" key="4">
    <source>
        <dbReference type="ARBA" id="ARBA00022989"/>
    </source>
</evidence>
<evidence type="ECO:0000313" key="10">
    <source>
        <dbReference type="EMBL" id="EEJ40201.1"/>
    </source>
</evidence>
<comment type="subcellular location">
    <subcellularLocation>
        <location evidence="1">Cell membrane</location>
        <topology evidence="1">Multi-pass membrane protein</topology>
    </subcellularLocation>
</comment>
<reference evidence="10 11" key="1">
    <citation type="submission" date="2009-01" db="EMBL/GenBank/DDBJ databases">
        <authorList>
            <person name="Qin X."/>
            <person name="Bachman B."/>
            <person name="Battles P."/>
            <person name="Bell A."/>
            <person name="Bess C."/>
            <person name="Bickham C."/>
            <person name="Chaboub L."/>
            <person name="Chen D."/>
            <person name="Coyle M."/>
            <person name="Deiros D.R."/>
            <person name="Dinh H."/>
            <person name="Forbes L."/>
            <person name="Fowler G."/>
            <person name="Francisco L."/>
            <person name="Fu Q."/>
            <person name="Gubbala S."/>
            <person name="Hale W."/>
            <person name="Han Y."/>
            <person name="Hemphill L."/>
            <person name="Highlander S.K."/>
            <person name="Hirani K."/>
            <person name="Hogues M."/>
            <person name="Jackson L."/>
            <person name="Jakkamsetti A."/>
            <person name="Javaid M."/>
            <person name="Jiang H."/>
            <person name="Korchina V."/>
            <person name="Kovar C."/>
            <person name="Lara F."/>
            <person name="Lee S."/>
            <person name="Mata R."/>
            <person name="Mathew T."/>
            <person name="Moen C."/>
            <person name="Morales K."/>
            <person name="Munidasa M."/>
            <person name="Nazareth L."/>
            <person name="Ngo R."/>
            <person name="Nguyen L."/>
            <person name="Okwuonu G."/>
            <person name="Ongeri F."/>
            <person name="Patil S."/>
            <person name="Petrosino J."/>
            <person name="Pham C."/>
            <person name="Pham P."/>
            <person name="Pu L.-L."/>
            <person name="Puazo M."/>
            <person name="Raj R."/>
            <person name="Reid J."/>
            <person name="Rouhana J."/>
            <person name="Saada N."/>
            <person name="Shang Y."/>
            <person name="Simmons D."/>
            <person name="Thornton R."/>
            <person name="Warren J."/>
            <person name="Weissenberger G."/>
            <person name="Zhang J."/>
            <person name="Zhang L."/>
            <person name="Zhou C."/>
            <person name="Zhu D."/>
            <person name="Muzny D."/>
            <person name="Worley K."/>
            <person name="Gibbs R."/>
        </authorList>
    </citation>
    <scope>NUCLEOTIDE SEQUENCE [LARGE SCALE GENOMIC DNA]</scope>
    <source>
        <strain evidence="10 11">ATCC 49540</strain>
    </source>
</reference>
<dbReference type="Pfam" id="PF06738">
    <property type="entry name" value="ThrE"/>
    <property type="match status" value="1"/>
</dbReference>
<feature type="transmembrane region" description="Helical" evidence="7">
    <location>
        <begin position="311"/>
        <end position="335"/>
    </location>
</feature>
<dbReference type="GO" id="GO:0022857">
    <property type="term" value="F:transmembrane transporter activity"/>
    <property type="evidence" value="ECO:0007669"/>
    <property type="project" value="InterPro"/>
</dbReference>
<dbReference type="InterPro" id="IPR024528">
    <property type="entry name" value="ThrE_2"/>
</dbReference>
<dbReference type="Pfam" id="PF12821">
    <property type="entry name" value="ThrE_2"/>
    <property type="match status" value="1"/>
</dbReference>
<evidence type="ECO:0008006" key="12">
    <source>
        <dbReference type="Google" id="ProtNLM"/>
    </source>
</evidence>
<dbReference type="HOGENOM" id="CLU_027127_0_0_9"/>
<keyword evidence="5 7" id="KW-0472">Membrane</keyword>
<feature type="transmembrane region" description="Helical" evidence="7">
    <location>
        <begin position="246"/>
        <end position="266"/>
    </location>
</feature>
<dbReference type="InterPro" id="IPR050539">
    <property type="entry name" value="ThrE_Dicarb/AminoAcid_Exp"/>
</dbReference>
<sequence length="458" mass="49681">MKKSDAEDTEGVMGFEPAEHISTHHHMAIPWQDFFTNDNFTPAGEANLVERAAIAGRIGLMMLSYGTGAWRVRDSMNIVARELKMTCSADIGLVSLEYTCMDAHHSYTQALSLPSTGINTSKLSQMERFIDEFHEHGSEMTIGEIHNRLEKIAHSRGNYTPIQVGLAAALACSCFVFLLGGGPVEMACCFLGAGLGNYVRRKLIDRHITLLACVSVGVAIACLFYLFAFIGMQWLVHISPRHETGYIGAMLFIIPGFPFITSGLDISKLDMRSGLERLAYAVTIIVVATLVGWIVAMAVRLRPGTLAAMPLPPLVLILLRIVTSFGGVFGFSIMFNSTPKMAAVAGLIGAVANTTRLELVDYSSIPAGACAFIGALIAGLLASIVKRKIHYPQISITVPSIVIMIPGLYMYQAMYNMGLTSISVGALWITKALLIVVFLPLGLIAARIITDPKWRHNG</sequence>
<dbReference type="eggNOG" id="COG2966">
    <property type="taxonomic scope" value="Bacteria"/>
</dbReference>
<evidence type="ECO:0000313" key="11">
    <source>
        <dbReference type="Proteomes" id="UP000004483"/>
    </source>
</evidence>
<name>C2EV50_9LACO</name>
<gene>
    <name evidence="10" type="ORF">HMPREF0549_1336</name>
</gene>
<feature type="transmembrane region" description="Helical" evidence="7">
    <location>
        <begin position="208"/>
        <end position="234"/>
    </location>
</feature>
<feature type="transmembrane region" description="Helical" evidence="7">
    <location>
        <begin position="166"/>
        <end position="196"/>
    </location>
</feature>
<evidence type="ECO:0000256" key="3">
    <source>
        <dbReference type="ARBA" id="ARBA00022692"/>
    </source>
</evidence>
<comment type="similarity">
    <text evidence="6">Belongs to the ThrE exporter (TC 2.A.79) family.</text>
</comment>
<dbReference type="eggNOG" id="COG3610">
    <property type="taxonomic scope" value="Bacteria"/>
</dbReference>
<feature type="transmembrane region" description="Helical" evidence="7">
    <location>
        <begin position="278"/>
        <end position="299"/>
    </location>
</feature>
<feature type="transmembrane region" description="Helical" evidence="7">
    <location>
        <begin position="365"/>
        <end position="384"/>
    </location>
</feature>
<evidence type="ECO:0000256" key="5">
    <source>
        <dbReference type="ARBA" id="ARBA00023136"/>
    </source>
</evidence>
<accession>C2EV50</accession>
<dbReference type="GO" id="GO:0015744">
    <property type="term" value="P:succinate transport"/>
    <property type="evidence" value="ECO:0007669"/>
    <property type="project" value="TreeGrafter"/>
</dbReference>
<dbReference type="EMBL" id="ACGV01000145">
    <property type="protein sequence ID" value="EEJ40201.1"/>
    <property type="molecule type" value="Genomic_DNA"/>
</dbReference>
<organism evidence="10 11">
    <name type="scientific">Limosilactobacillus vaginalis DSM 5837 = ATCC 49540</name>
    <dbReference type="NCBI Taxonomy" id="1423814"/>
    <lineage>
        <taxon>Bacteria</taxon>
        <taxon>Bacillati</taxon>
        <taxon>Bacillota</taxon>
        <taxon>Bacilli</taxon>
        <taxon>Lactobacillales</taxon>
        <taxon>Lactobacillaceae</taxon>
        <taxon>Limosilactobacillus</taxon>
    </lineage>
</organism>
<evidence type="ECO:0000256" key="7">
    <source>
        <dbReference type="SAM" id="Phobius"/>
    </source>
</evidence>
<dbReference type="PANTHER" id="PTHR34390:SF2">
    <property type="entry name" value="SUCCINATE TRANSPORTER SUBUNIT YJJP-RELATED"/>
    <property type="match status" value="1"/>
</dbReference>
<protein>
    <recommendedName>
        <fullName evidence="12">Threonine/serine exporter-like N-terminal domain-containing protein</fullName>
    </recommendedName>
</protein>
<keyword evidence="3 7" id="KW-0812">Transmembrane</keyword>
<dbReference type="AlphaFoldDB" id="C2EV50"/>
<proteinExistence type="inferred from homology"/>
<dbReference type="InterPro" id="IPR010619">
    <property type="entry name" value="ThrE-like_N"/>
</dbReference>
<keyword evidence="2" id="KW-1003">Cell membrane</keyword>
<evidence type="ECO:0000256" key="1">
    <source>
        <dbReference type="ARBA" id="ARBA00004651"/>
    </source>
</evidence>
<evidence type="ECO:0000259" key="8">
    <source>
        <dbReference type="Pfam" id="PF06738"/>
    </source>
</evidence>
<dbReference type="PATRIC" id="fig|1423814.6.peg.1348"/>
<dbReference type="STRING" id="1423814.HMPREF0549_1336"/>